<feature type="transmembrane region" description="Helical" evidence="1">
    <location>
        <begin position="9"/>
        <end position="29"/>
    </location>
</feature>
<evidence type="ECO:0000313" key="4">
    <source>
        <dbReference type="Proteomes" id="UP001143509"/>
    </source>
</evidence>
<evidence type="ECO:0000256" key="1">
    <source>
        <dbReference type="SAM" id="Phobius"/>
    </source>
</evidence>
<gene>
    <name evidence="3" type="ORF">GCM10017620_06770</name>
</gene>
<evidence type="ECO:0000259" key="2">
    <source>
        <dbReference type="Pfam" id="PF03713"/>
    </source>
</evidence>
<evidence type="ECO:0000313" key="3">
    <source>
        <dbReference type="EMBL" id="GLK47704.1"/>
    </source>
</evidence>
<dbReference type="InterPro" id="IPR005183">
    <property type="entry name" value="DUF305_CopM-like"/>
</dbReference>
<accession>A0ABQ5T4L6</accession>
<dbReference type="Gene3D" id="1.20.1260.10">
    <property type="match status" value="1"/>
</dbReference>
<proteinExistence type="predicted"/>
<keyword evidence="4" id="KW-1185">Reference proteome</keyword>
<dbReference type="EMBL" id="BSFD01000002">
    <property type="protein sequence ID" value="GLK47704.1"/>
    <property type="molecule type" value="Genomic_DNA"/>
</dbReference>
<reference evidence="3" key="2">
    <citation type="submission" date="2023-01" db="EMBL/GenBank/DDBJ databases">
        <authorList>
            <person name="Sun Q."/>
            <person name="Evtushenko L."/>
        </authorList>
    </citation>
    <scope>NUCLEOTIDE SEQUENCE</scope>
    <source>
        <strain evidence="3">VKM B-1499</strain>
    </source>
</reference>
<dbReference type="InterPro" id="IPR012347">
    <property type="entry name" value="Ferritin-like"/>
</dbReference>
<keyword evidence="1" id="KW-0812">Transmembrane</keyword>
<keyword evidence="1" id="KW-0472">Membrane</keyword>
<dbReference type="Proteomes" id="UP001143509">
    <property type="component" value="Unassembled WGS sequence"/>
</dbReference>
<sequence>MHDKSYRNLAIELIVHFIIMYLVMFTMIATLDHFDFNLNNVYMTLMMVAPMAVLMLVLMREMYPNNRLNLAIGLTAMITFAGSFYAMRTQAAIGDKELIRGMIPHHSGAILMCGKAKLSDPELVALCGEIVEAQKREIRQMQAIQERL</sequence>
<name>A0ABQ5T4L6_9CAUL</name>
<feature type="transmembrane region" description="Helical" evidence="1">
    <location>
        <begin position="70"/>
        <end position="87"/>
    </location>
</feature>
<comment type="caution">
    <text evidence="3">The sequence shown here is derived from an EMBL/GenBank/DDBJ whole genome shotgun (WGS) entry which is preliminary data.</text>
</comment>
<feature type="transmembrane region" description="Helical" evidence="1">
    <location>
        <begin position="41"/>
        <end position="58"/>
    </location>
</feature>
<dbReference type="RefSeq" id="WP_271164060.1">
    <property type="nucleotide sequence ID" value="NZ_BSFD01000002.1"/>
</dbReference>
<feature type="domain" description="DUF305" evidence="2">
    <location>
        <begin position="94"/>
        <end position="144"/>
    </location>
</feature>
<protein>
    <recommendedName>
        <fullName evidence="2">DUF305 domain-containing protein</fullName>
    </recommendedName>
</protein>
<keyword evidence="1" id="KW-1133">Transmembrane helix</keyword>
<reference evidence="3" key="1">
    <citation type="journal article" date="2014" name="Int. J. Syst. Evol. Microbiol.">
        <title>Complete genome of a new Firmicutes species belonging to the dominant human colonic microbiota ('Ruminococcus bicirculans') reveals two chromosomes and a selective capacity to utilize plant glucans.</title>
        <authorList>
            <consortium name="NISC Comparative Sequencing Program"/>
            <person name="Wegmann U."/>
            <person name="Louis P."/>
            <person name="Goesmann A."/>
            <person name="Henrissat B."/>
            <person name="Duncan S.H."/>
            <person name="Flint H.J."/>
        </authorList>
    </citation>
    <scope>NUCLEOTIDE SEQUENCE</scope>
    <source>
        <strain evidence="3">VKM B-1499</strain>
    </source>
</reference>
<organism evidence="3 4">
    <name type="scientific">Brevundimonas intermedia</name>
    <dbReference type="NCBI Taxonomy" id="74315"/>
    <lineage>
        <taxon>Bacteria</taxon>
        <taxon>Pseudomonadati</taxon>
        <taxon>Pseudomonadota</taxon>
        <taxon>Alphaproteobacteria</taxon>
        <taxon>Caulobacterales</taxon>
        <taxon>Caulobacteraceae</taxon>
        <taxon>Brevundimonas</taxon>
    </lineage>
</organism>
<dbReference type="Pfam" id="PF03713">
    <property type="entry name" value="DUF305"/>
    <property type="match status" value="1"/>
</dbReference>